<gene>
    <name evidence="1" type="ORF">BN1080_02869</name>
</gene>
<dbReference type="AlphaFoldDB" id="A0A098EQ13"/>
<keyword evidence="2" id="KW-1185">Reference proteome</keyword>
<dbReference type="RefSeq" id="WP_052652892.1">
    <property type="nucleotide sequence ID" value="NZ_CCXS01000001.1"/>
</dbReference>
<sequence>MHYQLNLRLAQEKKDYYWLFRSEEDTITVFNEVVEAFKEYEPPNSAAFIEEKRREIDETGRSNTVQIEVVKVDKEALIRSAAYSEMWYEGKHFEDIYRTLTDKLGQPEEEIFAE</sequence>
<organism evidence="1 2">
    <name type="scientific">Planococcus massiliensis</name>
    <dbReference type="NCBI Taxonomy" id="1499687"/>
    <lineage>
        <taxon>Bacteria</taxon>
        <taxon>Bacillati</taxon>
        <taxon>Bacillota</taxon>
        <taxon>Bacilli</taxon>
        <taxon>Bacillales</taxon>
        <taxon>Caryophanaceae</taxon>
        <taxon>Planococcus</taxon>
    </lineage>
</organism>
<dbReference type="OrthoDB" id="2452327at2"/>
<name>A0A098EQ13_9BACL</name>
<protein>
    <submittedName>
        <fullName evidence="1">Uncharacterized protein</fullName>
    </submittedName>
</protein>
<dbReference type="STRING" id="1499687.BN1080_02869"/>
<evidence type="ECO:0000313" key="1">
    <source>
        <dbReference type="EMBL" id="CEG23862.1"/>
    </source>
</evidence>
<proteinExistence type="predicted"/>
<evidence type="ECO:0000313" key="2">
    <source>
        <dbReference type="Proteomes" id="UP000043699"/>
    </source>
</evidence>
<accession>A0A098EQ13</accession>
<reference evidence="1 2" key="1">
    <citation type="submission" date="2014-09" db="EMBL/GenBank/DDBJ databases">
        <authorList>
            <person name="Urmite Genomes Urmite Genomes"/>
        </authorList>
    </citation>
    <scope>NUCLEOTIDE SEQUENCE [LARGE SCALE GENOMIC DNA]</scope>
    <source>
        <strain evidence="1 2">ES2</strain>
    </source>
</reference>
<dbReference type="EMBL" id="CCXS01000001">
    <property type="protein sequence ID" value="CEG23862.1"/>
    <property type="molecule type" value="Genomic_DNA"/>
</dbReference>
<dbReference type="Proteomes" id="UP000043699">
    <property type="component" value="Unassembled WGS sequence"/>
</dbReference>